<dbReference type="NCBIfam" id="TIGR02494">
    <property type="entry name" value="PFLE_PFLC"/>
    <property type="match status" value="1"/>
</dbReference>
<dbReference type="GO" id="GO:0051539">
    <property type="term" value="F:4 iron, 4 sulfur cluster binding"/>
    <property type="evidence" value="ECO:0007669"/>
    <property type="project" value="UniProtKB-KW"/>
</dbReference>
<dbReference type="Proteomes" id="UP000190285">
    <property type="component" value="Unassembled WGS sequence"/>
</dbReference>
<organism evidence="12 13">
    <name type="scientific">Maledivibacter halophilus</name>
    <dbReference type="NCBI Taxonomy" id="36842"/>
    <lineage>
        <taxon>Bacteria</taxon>
        <taxon>Bacillati</taxon>
        <taxon>Bacillota</taxon>
        <taxon>Clostridia</taxon>
        <taxon>Peptostreptococcales</taxon>
        <taxon>Caminicellaceae</taxon>
        <taxon>Maledivibacter</taxon>
    </lineage>
</organism>
<dbReference type="STRING" id="36842.SAMN02194393_04294"/>
<keyword evidence="4" id="KW-0949">S-adenosyl-L-methionine</keyword>
<dbReference type="InterPro" id="IPR050014">
    <property type="entry name" value="T4HPD_activ_SAM"/>
</dbReference>
<evidence type="ECO:0000256" key="9">
    <source>
        <dbReference type="ARBA" id="ARBA00047365"/>
    </source>
</evidence>
<evidence type="ECO:0000256" key="2">
    <source>
        <dbReference type="ARBA" id="ARBA00009777"/>
    </source>
</evidence>
<dbReference type="NCBIfam" id="NF043069">
    <property type="entry name" value="T4HPD_activ_SAM"/>
    <property type="match status" value="1"/>
</dbReference>
<dbReference type="SFLD" id="SFLDG01118">
    <property type="entry name" value="activating_enzymes__group_2"/>
    <property type="match status" value="1"/>
</dbReference>
<dbReference type="GO" id="GO:0043364">
    <property type="term" value="F:glycyl-radical enzyme activating activity"/>
    <property type="evidence" value="ECO:0007669"/>
    <property type="project" value="InterPro"/>
</dbReference>
<gene>
    <name evidence="12" type="ORF">SAMN02194393_04294</name>
</gene>
<dbReference type="GO" id="GO:0046872">
    <property type="term" value="F:metal ion binding"/>
    <property type="evidence" value="ECO:0007669"/>
    <property type="project" value="UniProtKB-KW"/>
</dbReference>
<comment type="catalytic activity">
    <reaction evidence="9">
        <text>glycyl-[protein] + reduced [flavodoxin] + S-adenosyl-L-methionine = glycin-2-yl radical-[protein] + semiquinone [flavodoxin] + 5'-deoxyadenosine + L-methionine + H(+)</text>
        <dbReference type="Rhea" id="RHEA:61976"/>
        <dbReference type="Rhea" id="RHEA-COMP:10622"/>
        <dbReference type="Rhea" id="RHEA-COMP:14480"/>
        <dbReference type="Rhea" id="RHEA-COMP:15993"/>
        <dbReference type="Rhea" id="RHEA-COMP:15994"/>
        <dbReference type="ChEBI" id="CHEBI:15378"/>
        <dbReference type="ChEBI" id="CHEBI:17319"/>
        <dbReference type="ChEBI" id="CHEBI:29947"/>
        <dbReference type="ChEBI" id="CHEBI:32722"/>
        <dbReference type="ChEBI" id="CHEBI:57618"/>
        <dbReference type="ChEBI" id="CHEBI:57844"/>
        <dbReference type="ChEBI" id="CHEBI:59789"/>
        <dbReference type="ChEBI" id="CHEBI:140311"/>
    </reaction>
</comment>
<evidence type="ECO:0000256" key="8">
    <source>
        <dbReference type="ARBA" id="ARBA00023014"/>
    </source>
</evidence>
<dbReference type="SUPFAM" id="SSF54862">
    <property type="entry name" value="4Fe-4S ferredoxins"/>
    <property type="match status" value="1"/>
</dbReference>
<dbReference type="Pfam" id="PF00037">
    <property type="entry name" value="Fer4"/>
    <property type="match status" value="2"/>
</dbReference>
<dbReference type="InterPro" id="IPR001989">
    <property type="entry name" value="Radical_activat_CS"/>
</dbReference>
<dbReference type="PROSITE" id="PS51918">
    <property type="entry name" value="RADICAL_SAM"/>
    <property type="match status" value="1"/>
</dbReference>
<dbReference type="Gene3D" id="3.80.30.10">
    <property type="entry name" value="pyruvate-formate lyase- activating enzyme"/>
    <property type="match status" value="1"/>
</dbReference>
<keyword evidence="5" id="KW-0479">Metal-binding</keyword>
<keyword evidence="3" id="KW-0004">4Fe-4S</keyword>
<dbReference type="Pfam" id="PF04055">
    <property type="entry name" value="Radical_SAM"/>
    <property type="match status" value="1"/>
</dbReference>
<evidence type="ECO:0000256" key="7">
    <source>
        <dbReference type="ARBA" id="ARBA00023004"/>
    </source>
</evidence>
<dbReference type="CDD" id="cd01335">
    <property type="entry name" value="Radical_SAM"/>
    <property type="match status" value="1"/>
</dbReference>
<evidence type="ECO:0000256" key="3">
    <source>
        <dbReference type="ARBA" id="ARBA00022485"/>
    </source>
</evidence>
<dbReference type="InterPro" id="IPR040074">
    <property type="entry name" value="BssD/PflA/YjjW"/>
</dbReference>
<keyword evidence="12" id="KW-0670">Pyruvate</keyword>
<dbReference type="PROSITE" id="PS51379">
    <property type="entry name" value="4FE4S_FER_2"/>
    <property type="match status" value="2"/>
</dbReference>
<dbReference type="RefSeq" id="WP_079494502.1">
    <property type="nucleotide sequence ID" value="NZ_FUZT01000012.1"/>
</dbReference>
<evidence type="ECO:0000256" key="4">
    <source>
        <dbReference type="ARBA" id="ARBA00022691"/>
    </source>
</evidence>
<evidence type="ECO:0000256" key="1">
    <source>
        <dbReference type="ARBA" id="ARBA00001966"/>
    </source>
</evidence>
<keyword evidence="6" id="KW-0560">Oxidoreductase</keyword>
<protein>
    <submittedName>
        <fullName evidence="12">Pyruvate formate lyase activating enzyme</fullName>
    </submittedName>
</protein>
<dbReference type="OrthoDB" id="9782387at2"/>
<dbReference type="PANTHER" id="PTHR30352:SF4">
    <property type="entry name" value="PYRUVATE FORMATE-LYASE 2-ACTIVATING ENZYME"/>
    <property type="match status" value="1"/>
</dbReference>
<dbReference type="InterPro" id="IPR058240">
    <property type="entry name" value="rSAM_sf"/>
</dbReference>
<dbReference type="PIRSF" id="PIRSF000371">
    <property type="entry name" value="PFL_act_enz"/>
    <property type="match status" value="1"/>
</dbReference>
<dbReference type="InterPro" id="IPR034457">
    <property type="entry name" value="Organic_radical-activating"/>
</dbReference>
<dbReference type="InterPro" id="IPR007197">
    <property type="entry name" value="rSAM"/>
</dbReference>
<evidence type="ECO:0000259" key="10">
    <source>
        <dbReference type="PROSITE" id="PS51379"/>
    </source>
</evidence>
<reference evidence="12 13" key="1">
    <citation type="submission" date="2017-02" db="EMBL/GenBank/DDBJ databases">
        <authorList>
            <person name="Peterson S.W."/>
        </authorList>
    </citation>
    <scope>NUCLEOTIDE SEQUENCE [LARGE SCALE GENOMIC DNA]</scope>
    <source>
        <strain evidence="12 13">M1</strain>
    </source>
</reference>
<dbReference type="EMBL" id="FUZT01000012">
    <property type="protein sequence ID" value="SKC84915.1"/>
    <property type="molecule type" value="Genomic_DNA"/>
</dbReference>
<evidence type="ECO:0000313" key="12">
    <source>
        <dbReference type="EMBL" id="SKC84915.1"/>
    </source>
</evidence>
<feature type="domain" description="4Fe-4S ferredoxin-type" evidence="10">
    <location>
        <begin position="79"/>
        <end position="104"/>
    </location>
</feature>
<dbReference type="InterPro" id="IPR017896">
    <property type="entry name" value="4Fe4S_Fe-S-bd"/>
</dbReference>
<sequence>MKQGVVFNIQKYSIHDGPGIRTTVFLKGCPLKCWWCHNPESQKIEGQLMFLANKCIVCRDCEKVCPTGAISFSNKGFNYDSSKCKLCEKCSEACPSEALEFAGKKLSQEDVIKEIEKDKIFYEESGGGVTFSGGEPLVQIDFLDNLLKLAKAKGLHTAIDTCGYSLWENIDRIKDKVDLFLYDIKHMDDEKHKKYTGVSNKLILDNLMKLAKEGKKIWVRIPIIPGINDDDINIEKTCKFISSLNLKDVFLLPYHNIAIDKYKRLDMKYKVLDIENPDDEVMETTAQKFRGYGLNVKIGG</sequence>
<accession>A0A1T5M9U9</accession>
<dbReference type="SFLD" id="SFLDS00029">
    <property type="entry name" value="Radical_SAM"/>
    <property type="match status" value="1"/>
</dbReference>
<dbReference type="Gene3D" id="3.30.70.20">
    <property type="match status" value="1"/>
</dbReference>
<comment type="cofactor">
    <cofactor evidence="1">
        <name>[4Fe-4S] cluster</name>
        <dbReference type="ChEBI" id="CHEBI:49883"/>
    </cofactor>
</comment>
<keyword evidence="12" id="KW-0456">Lyase</keyword>
<keyword evidence="13" id="KW-1185">Reference proteome</keyword>
<dbReference type="PROSITE" id="PS00198">
    <property type="entry name" value="4FE4S_FER_1"/>
    <property type="match status" value="2"/>
</dbReference>
<keyword evidence="8" id="KW-0411">Iron-sulfur</keyword>
<dbReference type="GO" id="GO:0016829">
    <property type="term" value="F:lyase activity"/>
    <property type="evidence" value="ECO:0007669"/>
    <property type="project" value="UniProtKB-KW"/>
</dbReference>
<keyword evidence="7" id="KW-0408">Iron</keyword>
<evidence type="ECO:0000256" key="5">
    <source>
        <dbReference type="ARBA" id="ARBA00022723"/>
    </source>
</evidence>
<proteinExistence type="inferred from homology"/>
<evidence type="ECO:0000313" key="13">
    <source>
        <dbReference type="Proteomes" id="UP000190285"/>
    </source>
</evidence>
<dbReference type="SUPFAM" id="SSF102114">
    <property type="entry name" value="Radical SAM enzymes"/>
    <property type="match status" value="1"/>
</dbReference>
<feature type="domain" description="4Fe-4S ferredoxin-type" evidence="10">
    <location>
        <begin position="46"/>
        <end position="75"/>
    </location>
</feature>
<evidence type="ECO:0000256" key="6">
    <source>
        <dbReference type="ARBA" id="ARBA00023002"/>
    </source>
</evidence>
<dbReference type="AlphaFoldDB" id="A0A1T5M9U9"/>
<dbReference type="InterPro" id="IPR017900">
    <property type="entry name" value="4Fe4S_Fe_S_CS"/>
</dbReference>
<dbReference type="InterPro" id="IPR012839">
    <property type="entry name" value="Organic_radical_activase"/>
</dbReference>
<name>A0A1T5M9U9_9FIRM</name>
<dbReference type="SFLD" id="SFLDG01066">
    <property type="entry name" value="organic_radical-activating_enz"/>
    <property type="match status" value="1"/>
</dbReference>
<feature type="domain" description="Radical SAM core" evidence="11">
    <location>
        <begin position="15"/>
        <end position="292"/>
    </location>
</feature>
<comment type="similarity">
    <text evidence="2">Belongs to the organic radical-activating enzymes family.</text>
</comment>
<evidence type="ECO:0000259" key="11">
    <source>
        <dbReference type="PROSITE" id="PS51918"/>
    </source>
</evidence>
<dbReference type="PROSITE" id="PS01087">
    <property type="entry name" value="RADICAL_ACTIVATING"/>
    <property type="match status" value="1"/>
</dbReference>
<dbReference type="PANTHER" id="PTHR30352">
    <property type="entry name" value="PYRUVATE FORMATE-LYASE-ACTIVATING ENZYME"/>
    <property type="match status" value="1"/>
</dbReference>